<evidence type="ECO:0000313" key="9">
    <source>
        <dbReference type="Proteomes" id="UP000631114"/>
    </source>
</evidence>
<dbReference type="GO" id="GO:0044550">
    <property type="term" value="P:secondary metabolite biosynthetic process"/>
    <property type="evidence" value="ECO:0007669"/>
    <property type="project" value="UniProtKB-ARBA"/>
</dbReference>
<dbReference type="PANTHER" id="PTHR47950:SF15">
    <property type="entry name" value="CYTOCHROME P450"/>
    <property type="match status" value="1"/>
</dbReference>
<evidence type="ECO:0000256" key="6">
    <source>
        <dbReference type="RuleBase" id="RU000461"/>
    </source>
</evidence>
<feature type="transmembrane region" description="Helical" evidence="7">
    <location>
        <begin position="6"/>
        <end position="25"/>
    </location>
</feature>
<name>A0A835MEX7_9MAGN</name>
<keyword evidence="3 6" id="KW-0560">Oxidoreductase</keyword>
<evidence type="ECO:0000256" key="3">
    <source>
        <dbReference type="ARBA" id="ARBA00023002"/>
    </source>
</evidence>
<dbReference type="PRINTS" id="PR00463">
    <property type="entry name" value="EP450I"/>
</dbReference>
<keyword evidence="4 5" id="KW-0408">Iron</keyword>
<evidence type="ECO:0000256" key="4">
    <source>
        <dbReference type="ARBA" id="ARBA00023004"/>
    </source>
</evidence>
<dbReference type="SUPFAM" id="SSF48264">
    <property type="entry name" value="Cytochrome P450"/>
    <property type="match status" value="1"/>
</dbReference>
<dbReference type="InterPro" id="IPR036396">
    <property type="entry name" value="Cyt_P450_sf"/>
</dbReference>
<dbReference type="EMBL" id="JADFTS010000002">
    <property type="protein sequence ID" value="KAF9621266.1"/>
    <property type="molecule type" value="Genomic_DNA"/>
</dbReference>
<evidence type="ECO:0000256" key="7">
    <source>
        <dbReference type="SAM" id="Phobius"/>
    </source>
</evidence>
<dbReference type="GO" id="GO:0005506">
    <property type="term" value="F:iron ion binding"/>
    <property type="evidence" value="ECO:0007669"/>
    <property type="project" value="InterPro"/>
</dbReference>
<dbReference type="GO" id="GO:0016705">
    <property type="term" value="F:oxidoreductase activity, acting on paired donors, with incorporation or reduction of molecular oxygen"/>
    <property type="evidence" value="ECO:0007669"/>
    <property type="project" value="InterPro"/>
</dbReference>
<evidence type="ECO:0000313" key="8">
    <source>
        <dbReference type="EMBL" id="KAF9621266.1"/>
    </source>
</evidence>
<dbReference type="GO" id="GO:0020037">
    <property type="term" value="F:heme binding"/>
    <property type="evidence" value="ECO:0007669"/>
    <property type="project" value="InterPro"/>
</dbReference>
<feature type="binding site" description="axial binding residue" evidence="5">
    <location>
        <position position="447"/>
    </location>
    <ligand>
        <name>heme</name>
        <dbReference type="ChEBI" id="CHEBI:30413"/>
    </ligand>
    <ligandPart>
        <name>Fe</name>
        <dbReference type="ChEBI" id="CHEBI:18248"/>
    </ligandPart>
</feature>
<proteinExistence type="inferred from homology"/>
<keyword evidence="2 5" id="KW-0479">Metal-binding</keyword>
<dbReference type="PANTHER" id="PTHR47950">
    <property type="entry name" value="CYTOCHROME P450, FAMILY 76, SUBFAMILY C, POLYPEPTIDE 5-RELATED"/>
    <property type="match status" value="1"/>
</dbReference>
<dbReference type="OrthoDB" id="1055148at2759"/>
<dbReference type="FunFam" id="1.10.630.10:FF:000007">
    <property type="entry name" value="Cytochrome P450 76C4"/>
    <property type="match status" value="1"/>
</dbReference>
<dbReference type="PRINTS" id="PR00385">
    <property type="entry name" value="P450"/>
</dbReference>
<evidence type="ECO:0000256" key="2">
    <source>
        <dbReference type="ARBA" id="ARBA00022723"/>
    </source>
</evidence>
<comment type="caution">
    <text evidence="8">The sequence shown here is derived from an EMBL/GenBank/DDBJ whole genome shotgun (WGS) entry which is preliminary data.</text>
</comment>
<keyword evidence="7" id="KW-0812">Transmembrane</keyword>
<dbReference type="PROSITE" id="PS00086">
    <property type="entry name" value="CYTOCHROME_P450"/>
    <property type="match status" value="1"/>
</dbReference>
<keyword evidence="7" id="KW-0472">Membrane</keyword>
<dbReference type="Gene3D" id="1.10.630.10">
    <property type="entry name" value="Cytochrome P450"/>
    <property type="match status" value="1"/>
</dbReference>
<dbReference type="Pfam" id="PF00067">
    <property type="entry name" value="p450"/>
    <property type="match status" value="1"/>
</dbReference>
<comment type="similarity">
    <text evidence="1 6">Belongs to the cytochrome P450 family.</text>
</comment>
<organism evidence="8 9">
    <name type="scientific">Coptis chinensis</name>
    <dbReference type="NCBI Taxonomy" id="261450"/>
    <lineage>
        <taxon>Eukaryota</taxon>
        <taxon>Viridiplantae</taxon>
        <taxon>Streptophyta</taxon>
        <taxon>Embryophyta</taxon>
        <taxon>Tracheophyta</taxon>
        <taxon>Spermatophyta</taxon>
        <taxon>Magnoliopsida</taxon>
        <taxon>Ranunculales</taxon>
        <taxon>Ranunculaceae</taxon>
        <taxon>Coptidoideae</taxon>
        <taxon>Coptis</taxon>
    </lineage>
</organism>
<dbReference type="InterPro" id="IPR017972">
    <property type="entry name" value="Cyt_P450_CS"/>
</dbReference>
<dbReference type="InterPro" id="IPR001128">
    <property type="entry name" value="Cyt_P450"/>
</dbReference>
<reference evidence="8 9" key="1">
    <citation type="submission" date="2020-10" db="EMBL/GenBank/DDBJ databases">
        <title>The Coptis chinensis genome and diversification of protoberbering-type alkaloids.</title>
        <authorList>
            <person name="Wang B."/>
            <person name="Shu S."/>
            <person name="Song C."/>
            <person name="Liu Y."/>
        </authorList>
    </citation>
    <scope>NUCLEOTIDE SEQUENCE [LARGE SCALE GENOMIC DNA]</scope>
    <source>
        <strain evidence="8">HL-2020</strain>
        <tissue evidence="8">Leaf</tissue>
    </source>
</reference>
<comment type="cofactor">
    <cofactor evidence="5">
        <name>heme</name>
        <dbReference type="ChEBI" id="CHEBI:30413"/>
    </cofactor>
</comment>
<dbReference type="InterPro" id="IPR002401">
    <property type="entry name" value="Cyt_P450_E_grp-I"/>
</dbReference>
<evidence type="ECO:0000256" key="1">
    <source>
        <dbReference type="ARBA" id="ARBA00010617"/>
    </source>
</evidence>
<dbReference type="GO" id="GO:0004497">
    <property type="term" value="F:monooxygenase activity"/>
    <property type="evidence" value="ECO:0007669"/>
    <property type="project" value="UniProtKB-KW"/>
</dbReference>
<dbReference type="Proteomes" id="UP000631114">
    <property type="component" value="Unassembled WGS sequence"/>
</dbReference>
<protein>
    <recommendedName>
        <fullName evidence="10">Cytochrome P450</fullName>
    </recommendedName>
</protein>
<dbReference type="AlphaFoldDB" id="A0A835MEX7"/>
<keyword evidence="7" id="KW-1133">Transmembrane helix</keyword>
<keyword evidence="9" id="KW-1185">Reference proteome</keyword>
<sequence length="510" mass="57841">MELAWSFFVWSAGICLSVVLVLQLLQVKARNSSRQLPPGPPRWPIVGNLFDLGKAPHRTLAGLVQKYGPVIWLQLGAVNTVVIQSTKASRELFKNHDLTYSGRTITEVMKAGSFDQGSMAIAQYGPYWRKIKRIVVTELSGSKQFNETASMRKRSVDKMIQWIDEEAQAKGRVCLANFVFLANCNLVGNLVLSRDLLDPQCKEGAEFLNAMEGLMIGGGKPNVADFFPILKWLDPQGIRKKMEKDMGHAMQIVSGFVKERIAKPQSGERKERKDLLDVLLEQEDTREDEPDKLLERDMISLILELFMGATETTSSTIEWAMTELLRDSKTMSKVRTELAQVVGENRRINESDIEKLPYLHAVVKETLRLHPPIPFLIPRRAVEDNNFMGYFIPMDTQVFVNAWAIGRDPDSWDDPLSFKPERFLGSDIDYGGQHFELIPFGAGRRRCAGFTMGHTVLHLALGSLLHCFEWELDEPITPENIDMEERLGITLRKNVPLELVPKTRDVFNKK</sequence>
<keyword evidence="5 6" id="KW-0349">Heme</keyword>
<keyword evidence="6" id="KW-0503">Monooxygenase</keyword>
<gene>
    <name evidence="8" type="ORF">IFM89_018483</name>
</gene>
<evidence type="ECO:0000256" key="5">
    <source>
        <dbReference type="PIRSR" id="PIRSR602401-1"/>
    </source>
</evidence>
<evidence type="ECO:0008006" key="10">
    <source>
        <dbReference type="Google" id="ProtNLM"/>
    </source>
</evidence>
<accession>A0A835MEX7</accession>
<dbReference type="CDD" id="cd11073">
    <property type="entry name" value="CYP76-like"/>
    <property type="match status" value="1"/>
</dbReference>